<dbReference type="InterPro" id="IPR043132">
    <property type="entry name" value="BCAT-like_C"/>
</dbReference>
<reference evidence="6 7" key="1">
    <citation type="journal article" date="2020" name="Microorganisms">
        <title>New Insight into Antimicrobial Compounds from Food and Marine-Sourced Carnobacterium Species through Phenotype and Genome Analyses.</title>
        <authorList>
            <person name="Begrem S."/>
            <person name="Ivaniuk F."/>
            <person name="Gigout-Chevalier F."/>
            <person name="Kolypczuk L."/>
            <person name="Bonnetot S."/>
            <person name="Leroi F."/>
            <person name="Grovel O."/>
            <person name="Delbarre-Ladrat C."/>
            <person name="Passerini D."/>
        </authorList>
    </citation>
    <scope>NUCLEOTIDE SEQUENCE [LARGE SCALE GENOMIC DNA]</scope>
    <source>
        <strain evidence="6 7">MIP2551</strain>
    </source>
</reference>
<dbReference type="SUPFAM" id="SSF56752">
    <property type="entry name" value="D-aminoacid aminotransferase-like PLP-dependent enzymes"/>
    <property type="match status" value="1"/>
</dbReference>
<evidence type="ECO:0000256" key="2">
    <source>
        <dbReference type="ARBA" id="ARBA00009320"/>
    </source>
</evidence>
<keyword evidence="3 5" id="KW-0663">Pyridoxal phosphate</keyword>
<evidence type="ECO:0000256" key="1">
    <source>
        <dbReference type="ARBA" id="ARBA00001933"/>
    </source>
</evidence>
<dbReference type="Proteomes" id="UP000638836">
    <property type="component" value="Unassembled WGS sequence"/>
</dbReference>
<name>A0ABR7T8N2_9LACT</name>
<dbReference type="InterPro" id="IPR001544">
    <property type="entry name" value="Aminotrans_IV"/>
</dbReference>
<dbReference type="CDD" id="cd00449">
    <property type="entry name" value="PLPDE_IV"/>
    <property type="match status" value="1"/>
</dbReference>
<dbReference type="Gene3D" id="3.30.470.10">
    <property type="match status" value="1"/>
</dbReference>
<accession>A0ABR7T8N2</accession>
<dbReference type="GO" id="GO:0008483">
    <property type="term" value="F:transaminase activity"/>
    <property type="evidence" value="ECO:0007669"/>
    <property type="project" value="UniProtKB-KW"/>
</dbReference>
<evidence type="ECO:0000256" key="5">
    <source>
        <dbReference type="RuleBase" id="RU004516"/>
    </source>
</evidence>
<organism evidence="6 7">
    <name type="scientific">Carnobacterium inhibens</name>
    <dbReference type="NCBI Taxonomy" id="147709"/>
    <lineage>
        <taxon>Bacteria</taxon>
        <taxon>Bacillati</taxon>
        <taxon>Bacillota</taxon>
        <taxon>Bacilli</taxon>
        <taxon>Lactobacillales</taxon>
        <taxon>Carnobacteriaceae</taxon>
        <taxon>Carnobacterium</taxon>
    </lineage>
</organism>
<dbReference type="Pfam" id="PF01063">
    <property type="entry name" value="Aminotran_4"/>
    <property type="match status" value="1"/>
</dbReference>
<sequence length="274" mass="31462">MEQVEQAFYFINNDLKSTADARVFSQLDGKNIYEVIRVQQSIPLFLEDHLDRFKKSAAATGLNLTDFDKALTDRIYQLISVNQVSNQNIKMILNQSAGLLIFFTRSIYPPQDYYINGMHTTLLKLERPDPNIKILRKEYQQVVLDEREKQHAYEVLLVDQQDHVTEGSRSNLFIVHNKKIYTSPANNVLLGIIRKKTLLLCNILGIDVVEETIPVKKLNEIDGAFITGTGNNILPIRSIGDRVLNSTKDPVIQALMIEYDQLVETYIKEHKLTR</sequence>
<keyword evidence="6" id="KW-0808">Transferase</keyword>
<keyword evidence="6" id="KW-0032">Aminotransferase</keyword>
<evidence type="ECO:0000313" key="6">
    <source>
        <dbReference type="EMBL" id="MBC9824433.1"/>
    </source>
</evidence>
<evidence type="ECO:0000313" key="7">
    <source>
        <dbReference type="Proteomes" id="UP000638836"/>
    </source>
</evidence>
<dbReference type="InterPro" id="IPR050571">
    <property type="entry name" value="Class-IV_PLP-Dep_Aminotrnsfr"/>
</dbReference>
<proteinExistence type="inferred from homology"/>
<dbReference type="RefSeq" id="WP_023178935.1">
    <property type="nucleotide sequence ID" value="NZ_JAMAYM010000001.1"/>
</dbReference>
<dbReference type="Gene3D" id="3.20.10.10">
    <property type="entry name" value="D-amino Acid Aminotransferase, subunit A, domain 2"/>
    <property type="match status" value="1"/>
</dbReference>
<protein>
    <submittedName>
        <fullName evidence="6">Branched-chain amino acid aminotransferase</fullName>
    </submittedName>
</protein>
<dbReference type="EMBL" id="WNJQ01000001">
    <property type="protein sequence ID" value="MBC9824433.1"/>
    <property type="molecule type" value="Genomic_DNA"/>
</dbReference>
<dbReference type="InterPro" id="IPR036038">
    <property type="entry name" value="Aminotransferase-like"/>
</dbReference>
<dbReference type="PANTHER" id="PTHR42743">
    <property type="entry name" value="AMINO-ACID AMINOTRANSFERASE"/>
    <property type="match status" value="1"/>
</dbReference>
<comment type="caution">
    <text evidence="6">The sequence shown here is derived from an EMBL/GenBank/DDBJ whole genome shotgun (WGS) entry which is preliminary data.</text>
</comment>
<evidence type="ECO:0000256" key="3">
    <source>
        <dbReference type="ARBA" id="ARBA00022898"/>
    </source>
</evidence>
<gene>
    <name evidence="6" type="ORF">GLO26_01135</name>
</gene>
<dbReference type="PROSITE" id="PS00770">
    <property type="entry name" value="AA_TRANSFER_CLASS_4"/>
    <property type="match status" value="1"/>
</dbReference>
<dbReference type="InterPro" id="IPR043131">
    <property type="entry name" value="BCAT-like_N"/>
</dbReference>
<evidence type="ECO:0000256" key="4">
    <source>
        <dbReference type="RuleBase" id="RU004106"/>
    </source>
</evidence>
<dbReference type="PANTHER" id="PTHR42743:SF11">
    <property type="entry name" value="AMINODEOXYCHORISMATE LYASE"/>
    <property type="match status" value="1"/>
</dbReference>
<comment type="similarity">
    <text evidence="2 4">Belongs to the class-IV pyridoxal-phosphate-dependent aminotransferase family.</text>
</comment>
<comment type="cofactor">
    <cofactor evidence="1 5">
        <name>pyridoxal 5'-phosphate</name>
        <dbReference type="ChEBI" id="CHEBI:597326"/>
    </cofactor>
</comment>
<dbReference type="InterPro" id="IPR018300">
    <property type="entry name" value="Aminotrans_IV_CS"/>
</dbReference>
<keyword evidence="7" id="KW-1185">Reference proteome</keyword>